<organism evidence="1">
    <name type="scientific">marine sediment metagenome</name>
    <dbReference type="NCBI Taxonomy" id="412755"/>
    <lineage>
        <taxon>unclassified sequences</taxon>
        <taxon>metagenomes</taxon>
        <taxon>ecological metagenomes</taxon>
    </lineage>
</organism>
<sequence length="33" mass="3611">YYSWDVTLDITEQAGITGDTAIFGEKPDAFDGN</sequence>
<evidence type="ECO:0000313" key="1">
    <source>
        <dbReference type="EMBL" id="GAH22703.1"/>
    </source>
</evidence>
<gene>
    <name evidence="1" type="ORF">S01H4_67400</name>
</gene>
<name>X1FPK7_9ZZZZ</name>
<proteinExistence type="predicted"/>
<reference evidence="1" key="1">
    <citation type="journal article" date="2014" name="Front. Microbiol.">
        <title>High frequency of phylogenetically diverse reductive dehalogenase-homologous genes in deep subseafloor sedimentary metagenomes.</title>
        <authorList>
            <person name="Kawai M."/>
            <person name="Futagami T."/>
            <person name="Toyoda A."/>
            <person name="Takaki Y."/>
            <person name="Nishi S."/>
            <person name="Hori S."/>
            <person name="Arai W."/>
            <person name="Tsubouchi T."/>
            <person name="Morono Y."/>
            <person name="Uchiyama I."/>
            <person name="Ito T."/>
            <person name="Fujiyama A."/>
            <person name="Inagaki F."/>
            <person name="Takami H."/>
        </authorList>
    </citation>
    <scope>NUCLEOTIDE SEQUENCE</scope>
    <source>
        <strain evidence="1">Expedition CK06-06</strain>
    </source>
</reference>
<comment type="caution">
    <text evidence="1">The sequence shown here is derived from an EMBL/GenBank/DDBJ whole genome shotgun (WGS) entry which is preliminary data.</text>
</comment>
<accession>X1FPK7</accession>
<feature type="non-terminal residue" evidence="1">
    <location>
        <position position="1"/>
    </location>
</feature>
<dbReference type="EMBL" id="BART01042383">
    <property type="protein sequence ID" value="GAH22703.1"/>
    <property type="molecule type" value="Genomic_DNA"/>
</dbReference>
<dbReference type="AlphaFoldDB" id="X1FPK7"/>
<feature type="non-terminal residue" evidence="1">
    <location>
        <position position="33"/>
    </location>
</feature>
<protein>
    <submittedName>
        <fullName evidence="1">Uncharacterized protein</fullName>
    </submittedName>
</protein>